<keyword evidence="6" id="KW-0418">Kinase</keyword>
<feature type="domain" description="HAMP" evidence="9">
    <location>
        <begin position="205"/>
        <end position="257"/>
    </location>
</feature>
<dbReference type="SMART" id="SM00304">
    <property type="entry name" value="HAMP"/>
    <property type="match status" value="1"/>
</dbReference>
<proteinExistence type="predicted"/>
<dbReference type="InterPro" id="IPR005467">
    <property type="entry name" value="His_kinase_dom"/>
</dbReference>
<dbReference type="GO" id="GO:0000155">
    <property type="term" value="F:phosphorelay sensor kinase activity"/>
    <property type="evidence" value="ECO:0007669"/>
    <property type="project" value="InterPro"/>
</dbReference>
<evidence type="ECO:0000313" key="10">
    <source>
        <dbReference type="EMBL" id="QDU83260.1"/>
    </source>
</evidence>
<keyword evidence="7" id="KW-0472">Membrane</keyword>
<dbReference type="PRINTS" id="PR00344">
    <property type="entry name" value="BCTRLSENSOR"/>
</dbReference>
<name>A0A518CVL8_9BACT</name>
<keyword evidence="4" id="KW-0597">Phosphoprotein</keyword>
<dbReference type="Pfam" id="PF00672">
    <property type="entry name" value="HAMP"/>
    <property type="match status" value="1"/>
</dbReference>
<comment type="catalytic activity">
    <reaction evidence="1">
        <text>ATP + protein L-histidine = ADP + protein N-phospho-L-histidine.</text>
        <dbReference type="EC" id="2.7.13.3"/>
    </reaction>
</comment>
<evidence type="ECO:0000256" key="7">
    <source>
        <dbReference type="SAM" id="Phobius"/>
    </source>
</evidence>
<evidence type="ECO:0000256" key="5">
    <source>
        <dbReference type="ARBA" id="ARBA00022679"/>
    </source>
</evidence>
<dbReference type="Pfam" id="PF00512">
    <property type="entry name" value="HisKA"/>
    <property type="match status" value="1"/>
</dbReference>
<dbReference type="InterPro" id="IPR003594">
    <property type="entry name" value="HATPase_dom"/>
</dbReference>
<dbReference type="Proteomes" id="UP000319342">
    <property type="component" value="Chromosome"/>
</dbReference>
<dbReference type="Gene3D" id="3.30.565.10">
    <property type="entry name" value="Histidine kinase-like ATPase, C-terminal domain"/>
    <property type="match status" value="1"/>
</dbReference>
<dbReference type="Gene3D" id="1.10.287.130">
    <property type="match status" value="1"/>
</dbReference>
<reference evidence="10 11" key="1">
    <citation type="submission" date="2019-02" db="EMBL/GenBank/DDBJ databases">
        <title>Deep-cultivation of Planctomycetes and their phenomic and genomic characterization uncovers novel biology.</title>
        <authorList>
            <person name="Wiegand S."/>
            <person name="Jogler M."/>
            <person name="Boedeker C."/>
            <person name="Pinto D."/>
            <person name="Vollmers J."/>
            <person name="Rivas-Marin E."/>
            <person name="Kohn T."/>
            <person name="Peeters S.H."/>
            <person name="Heuer A."/>
            <person name="Rast P."/>
            <person name="Oberbeckmann S."/>
            <person name="Bunk B."/>
            <person name="Jeske O."/>
            <person name="Meyerdierks A."/>
            <person name="Storesund J.E."/>
            <person name="Kallscheuer N."/>
            <person name="Luecker S."/>
            <person name="Lage O.M."/>
            <person name="Pohl T."/>
            <person name="Merkel B.J."/>
            <person name="Hornburger P."/>
            <person name="Mueller R.-W."/>
            <person name="Bruemmer F."/>
            <person name="Labrenz M."/>
            <person name="Spormann A.M."/>
            <person name="Op den Camp H."/>
            <person name="Overmann J."/>
            <person name="Amann R."/>
            <person name="Jetten M.S.M."/>
            <person name="Mascher T."/>
            <person name="Medema M.H."/>
            <person name="Devos D.P."/>
            <person name="Kaster A.-K."/>
            <person name="Ovreas L."/>
            <person name="Rohde M."/>
            <person name="Galperin M.Y."/>
            <person name="Jogler C."/>
        </authorList>
    </citation>
    <scope>NUCLEOTIDE SEQUENCE [LARGE SCALE GENOMIC DNA]</scope>
    <source>
        <strain evidence="10 11">Pla163</strain>
    </source>
</reference>
<dbReference type="CDD" id="cd00082">
    <property type="entry name" value="HisKA"/>
    <property type="match status" value="1"/>
</dbReference>
<comment type="subcellular location">
    <subcellularLocation>
        <location evidence="2">Membrane</location>
    </subcellularLocation>
</comment>
<dbReference type="PANTHER" id="PTHR43065">
    <property type="entry name" value="SENSOR HISTIDINE KINASE"/>
    <property type="match status" value="1"/>
</dbReference>
<dbReference type="EC" id="2.7.13.3" evidence="3"/>
<dbReference type="SUPFAM" id="SSF55874">
    <property type="entry name" value="ATPase domain of HSP90 chaperone/DNA topoisomerase II/histidine kinase"/>
    <property type="match status" value="1"/>
</dbReference>
<dbReference type="SMART" id="SM00388">
    <property type="entry name" value="HisKA"/>
    <property type="match status" value="1"/>
</dbReference>
<dbReference type="RefSeq" id="WP_145182643.1">
    <property type="nucleotide sequence ID" value="NZ_CP036290.1"/>
</dbReference>
<feature type="domain" description="Histidine kinase" evidence="8">
    <location>
        <begin position="285"/>
        <end position="498"/>
    </location>
</feature>
<dbReference type="AlphaFoldDB" id="A0A518CVL8"/>
<keyword evidence="11" id="KW-1185">Reference proteome</keyword>
<dbReference type="PROSITE" id="PS50109">
    <property type="entry name" value="HIS_KIN"/>
    <property type="match status" value="1"/>
</dbReference>
<evidence type="ECO:0000256" key="6">
    <source>
        <dbReference type="ARBA" id="ARBA00022777"/>
    </source>
</evidence>
<evidence type="ECO:0000256" key="2">
    <source>
        <dbReference type="ARBA" id="ARBA00004370"/>
    </source>
</evidence>
<organism evidence="10 11">
    <name type="scientific">Rohdeia mirabilis</name>
    <dbReference type="NCBI Taxonomy" id="2528008"/>
    <lineage>
        <taxon>Bacteria</taxon>
        <taxon>Pseudomonadati</taxon>
        <taxon>Planctomycetota</taxon>
        <taxon>Planctomycetia</taxon>
        <taxon>Planctomycetia incertae sedis</taxon>
        <taxon>Rohdeia</taxon>
    </lineage>
</organism>
<dbReference type="InterPro" id="IPR036097">
    <property type="entry name" value="HisK_dim/P_sf"/>
</dbReference>
<dbReference type="PROSITE" id="PS50885">
    <property type="entry name" value="HAMP"/>
    <property type="match status" value="1"/>
</dbReference>
<dbReference type="InterPro" id="IPR004358">
    <property type="entry name" value="Sig_transdc_His_kin-like_C"/>
</dbReference>
<dbReference type="EMBL" id="CP036290">
    <property type="protein sequence ID" value="QDU83260.1"/>
    <property type="molecule type" value="Genomic_DNA"/>
</dbReference>
<feature type="transmembrane region" description="Helical" evidence="7">
    <location>
        <begin position="181"/>
        <end position="203"/>
    </location>
</feature>
<evidence type="ECO:0000259" key="8">
    <source>
        <dbReference type="PROSITE" id="PS50109"/>
    </source>
</evidence>
<evidence type="ECO:0000256" key="4">
    <source>
        <dbReference type="ARBA" id="ARBA00022553"/>
    </source>
</evidence>
<dbReference type="SUPFAM" id="SSF158472">
    <property type="entry name" value="HAMP domain-like"/>
    <property type="match status" value="1"/>
</dbReference>
<keyword evidence="7" id="KW-0812">Transmembrane</keyword>
<evidence type="ECO:0000259" key="9">
    <source>
        <dbReference type="PROSITE" id="PS50885"/>
    </source>
</evidence>
<dbReference type="CDD" id="cd06225">
    <property type="entry name" value="HAMP"/>
    <property type="match status" value="1"/>
</dbReference>
<dbReference type="Pfam" id="PF02518">
    <property type="entry name" value="HATPase_c"/>
    <property type="match status" value="1"/>
</dbReference>
<evidence type="ECO:0000256" key="1">
    <source>
        <dbReference type="ARBA" id="ARBA00000085"/>
    </source>
</evidence>
<sequence>MRSPALSLGRRFAGLVAVLVAVPAVVQVAVFMHVAALNEDADRLVEETRESALASRLVVRIESLASFLESGEAARTDAQLLRIAASQLEQSRRAIESLSFESDEEDPSREEHQLAEERLSVAIEAGLDAVETWLSGTPGVELAEVEALLERGLRHASVLANETYEESQHAGADVERRARAMFGYTLSALIVVLLVSVAVSLLVRRLVLRPIRELQSGAERLRGGHLDHRIAIRNRDEIGALAGAFNDMADEIGKSHAELERKIEARTLELVRAARLADVGVLAAGVAHEINNPLASIASCGEGLLRKMDRGSAEPEEAREYLGTIVSEAYRTRDITRRLLDLARPAPSTSAAIDAAPLFEQVRALTHHLLEQRRMRIEIDVEPSLGSVEGDAGELLQVLLNLVINARDAGSDGGIVRVRARTDGDAQVWEVEDDGEGIADGDLERIFDPFFTTKAPGVGTGLGLSLAAAIVDRHGGSISAGRGPHGGALLTIRFADAARQSEVTP</sequence>
<keyword evidence="5 10" id="KW-0808">Transferase</keyword>
<feature type="transmembrane region" description="Helical" evidence="7">
    <location>
        <begin position="12"/>
        <end position="36"/>
    </location>
</feature>
<dbReference type="GO" id="GO:0016020">
    <property type="term" value="C:membrane"/>
    <property type="evidence" value="ECO:0007669"/>
    <property type="project" value="UniProtKB-SubCell"/>
</dbReference>
<evidence type="ECO:0000313" key="11">
    <source>
        <dbReference type="Proteomes" id="UP000319342"/>
    </source>
</evidence>
<evidence type="ECO:0000256" key="3">
    <source>
        <dbReference type="ARBA" id="ARBA00012438"/>
    </source>
</evidence>
<dbReference type="SUPFAM" id="SSF47384">
    <property type="entry name" value="Homodimeric domain of signal transducing histidine kinase"/>
    <property type="match status" value="1"/>
</dbReference>
<dbReference type="InterPro" id="IPR036890">
    <property type="entry name" value="HATPase_C_sf"/>
</dbReference>
<dbReference type="Gene3D" id="6.10.340.10">
    <property type="match status" value="1"/>
</dbReference>
<dbReference type="InterPro" id="IPR003660">
    <property type="entry name" value="HAMP_dom"/>
</dbReference>
<dbReference type="SMART" id="SM00387">
    <property type="entry name" value="HATPase_c"/>
    <property type="match status" value="1"/>
</dbReference>
<dbReference type="OrthoDB" id="226486at2"/>
<accession>A0A518CVL8</accession>
<gene>
    <name evidence="10" type="primary">zraS_1</name>
    <name evidence="10" type="ORF">Pla163_03580</name>
</gene>
<dbReference type="InterPro" id="IPR003661">
    <property type="entry name" value="HisK_dim/P_dom"/>
</dbReference>
<protein>
    <recommendedName>
        <fullName evidence="3">histidine kinase</fullName>
        <ecNumber evidence="3">2.7.13.3</ecNumber>
    </recommendedName>
</protein>
<keyword evidence="7" id="KW-1133">Transmembrane helix</keyword>